<dbReference type="AlphaFoldDB" id="A0A6A5VK50"/>
<evidence type="ECO:0000313" key="3">
    <source>
        <dbReference type="EMBL" id="KAF1977345.1"/>
    </source>
</evidence>
<proteinExistence type="predicted"/>
<dbReference type="Proteomes" id="UP000800036">
    <property type="component" value="Unassembled WGS sequence"/>
</dbReference>
<reference evidence="3" key="1">
    <citation type="journal article" date="2020" name="Stud. Mycol.">
        <title>101 Dothideomycetes genomes: a test case for predicting lifestyles and emergence of pathogens.</title>
        <authorList>
            <person name="Haridas S."/>
            <person name="Albert R."/>
            <person name="Binder M."/>
            <person name="Bloem J."/>
            <person name="Labutti K."/>
            <person name="Salamov A."/>
            <person name="Andreopoulos B."/>
            <person name="Baker S."/>
            <person name="Barry K."/>
            <person name="Bills G."/>
            <person name="Bluhm B."/>
            <person name="Cannon C."/>
            <person name="Castanera R."/>
            <person name="Culley D."/>
            <person name="Daum C."/>
            <person name="Ezra D."/>
            <person name="Gonzalez J."/>
            <person name="Henrissat B."/>
            <person name="Kuo A."/>
            <person name="Liang C."/>
            <person name="Lipzen A."/>
            <person name="Lutzoni F."/>
            <person name="Magnuson J."/>
            <person name="Mondo S."/>
            <person name="Nolan M."/>
            <person name="Ohm R."/>
            <person name="Pangilinan J."/>
            <person name="Park H.-J."/>
            <person name="Ramirez L."/>
            <person name="Alfaro M."/>
            <person name="Sun H."/>
            <person name="Tritt A."/>
            <person name="Yoshinaga Y."/>
            <person name="Zwiers L.-H."/>
            <person name="Turgeon B."/>
            <person name="Goodwin S."/>
            <person name="Spatafora J."/>
            <person name="Crous P."/>
            <person name="Grigoriev I."/>
        </authorList>
    </citation>
    <scope>NUCLEOTIDE SEQUENCE</scope>
    <source>
        <strain evidence="3">CBS 107.79</strain>
    </source>
</reference>
<accession>A0A6A5VK50</accession>
<sequence length="208" mass="23749">HRTCSYRLFFFKLKRWKGRYFWVLLVVTTGCFIFELFVFLQTWAPSINIFVNSTLLCVGWSAMVTGQSVVLWSRLHLVSRSPWKLNAILCMIIINGVCLHIPHTAFSIATYDGKTNSMNPTYKPFETMEKVSIAMFTSQEPIIPLIYLYETVRILHASEIVQKQSKRRSIQLLFLANLTIISIDITTIALEFSALWGSGAPSKASDTL</sequence>
<dbReference type="PANTHER" id="PTHR37013">
    <property type="entry name" value="INTEGRAL MEMBRANE PROTEIN (AFU_ORTHOLOGUE AFUA_1G05950)-RELATED"/>
    <property type="match status" value="1"/>
</dbReference>
<keyword evidence="1" id="KW-0472">Membrane</keyword>
<dbReference type="Pfam" id="PF24802">
    <property type="entry name" value="DUF7703"/>
    <property type="match status" value="1"/>
</dbReference>
<dbReference type="PANTHER" id="PTHR37013:SF3">
    <property type="entry name" value="INTEGRAL MEMBRANE PROTEIN (AFU_ORTHOLOGUE AFUA_1G05950)"/>
    <property type="match status" value="1"/>
</dbReference>
<evidence type="ECO:0000259" key="2">
    <source>
        <dbReference type="Pfam" id="PF24802"/>
    </source>
</evidence>
<name>A0A6A5VK50_9PLEO</name>
<feature type="non-terminal residue" evidence="3">
    <location>
        <position position="1"/>
    </location>
</feature>
<feature type="transmembrane region" description="Helical" evidence="1">
    <location>
        <begin position="20"/>
        <end position="43"/>
    </location>
</feature>
<feature type="transmembrane region" description="Helical" evidence="1">
    <location>
        <begin position="85"/>
        <end position="111"/>
    </location>
</feature>
<evidence type="ECO:0000256" key="1">
    <source>
        <dbReference type="SAM" id="Phobius"/>
    </source>
</evidence>
<evidence type="ECO:0000313" key="4">
    <source>
        <dbReference type="Proteomes" id="UP000800036"/>
    </source>
</evidence>
<keyword evidence="4" id="KW-1185">Reference proteome</keyword>
<organism evidence="3 4">
    <name type="scientific">Bimuria novae-zelandiae CBS 107.79</name>
    <dbReference type="NCBI Taxonomy" id="1447943"/>
    <lineage>
        <taxon>Eukaryota</taxon>
        <taxon>Fungi</taxon>
        <taxon>Dikarya</taxon>
        <taxon>Ascomycota</taxon>
        <taxon>Pezizomycotina</taxon>
        <taxon>Dothideomycetes</taxon>
        <taxon>Pleosporomycetidae</taxon>
        <taxon>Pleosporales</taxon>
        <taxon>Massarineae</taxon>
        <taxon>Didymosphaeriaceae</taxon>
        <taxon>Bimuria</taxon>
    </lineage>
</organism>
<keyword evidence="1" id="KW-1133">Transmembrane helix</keyword>
<dbReference type="InterPro" id="IPR056120">
    <property type="entry name" value="DUF7703"/>
</dbReference>
<feature type="domain" description="DUF7703" evidence="2">
    <location>
        <begin position="10"/>
        <end position="194"/>
    </location>
</feature>
<gene>
    <name evidence="3" type="ORF">BU23DRAFT_659578</name>
</gene>
<dbReference type="EMBL" id="ML976663">
    <property type="protein sequence ID" value="KAF1977345.1"/>
    <property type="molecule type" value="Genomic_DNA"/>
</dbReference>
<protein>
    <recommendedName>
        <fullName evidence="2">DUF7703 domain-containing protein</fullName>
    </recommendedName>
</protein>
<feature type="transmembrane region" description="Helical" evidence="1">
    <location>
        <begin position="170"/>
        <end position="190"/>
    </location>
</feature>
<dbReference type="OrthoDB" id="405906at2759"/>
<keyword evidence="1" id="KW-0812">Transmembrane</keyword>